<dbReference type="RefSeq" id="XP_032810466.1">
    <property type="nucleotide sequence ID" value="XM_032954575.1"/>
</dbReference>
<keyword evidence="8" id="KW-1015">Disulfide bond</keyword>
<evidence type="ECO:0000256" key="3">
    <source>
        <dbReference type="ARBA" id="ARBA00022692"/>
    </source>
</evidence>
<dbReference type="RefSeq" id="XP_032810467.1">
    <property type="nucleotide sequence ID" value="XM_032954576.1"/>
</dbReference>
<evidence type="ECO:0000256" key="8">
    <source>
        <dbReference type="ARBA" id="ARBA00023157"/>
    </source>
</evidence>
<dbReference type="InterPro" id="IPR003984">
    <property type="entry name" value="NT_rcpt"/>
</dbReference>
<feature type="region of interest" description="Disordered" evidence="13">
    <location>
        <begin position="456"/>
        <end position="531"/>
    </location>
</feature>
<sequence length="531" mass="56727">MEALWTNASRLPLGSALGDPEASTNITTITTNSNTIINIINSSSASGGGGDEEEGAGEEDLDVNTDMYTKLLVTLLYLFIFAVGTVGNGATIYVVARKKTLQQQLQSTAHYHLVSLAVSDVLILVVSMPVEVYSFIWFHHPWTFGSSACKAYYYLRDACTYATVLNICSLSAERYLAVCHPLRAKALMSRQRAKALLGLVWVASFLLALPMLFAMGTVEKMHRKDGTADPSGVVCTNVASELDLKIILQMNALTAFLLPMLLVWALNSLIARCLLLMLRGAAAPGAGGGGAGGGLRLQQGAPRAAHRAPSHGDGCGAPGSPRGSGSRGASQGPGALRARGPRGDTESLSLGVSLEPSRVHALRHGVAVLRAIVVAFVVCWLPYHSRRLMYCYVPKDWWTLRLNNFYHYFYMLTNALFYVSSAVNPVLYYLVSASFRSAFLATLHSLALCGRPWRGGSAPRWGGRARRRKGRGRCEGPSGEGPGSLLQGDSARRGGGGSSALLRLHGVGAPRDSSPNTGESSISISTIDALR</sequence>
<feature type="compositionally biased region" description="Polar residues" evidence="13">
    <location>
        <begin position="513"/>
        <end position="531"/>
    </location>
</feature>
<feature type="domain" description="G-protein coupled receptors family 1 profile" evidence="15">
    <location>
        <begin position="87"/>
        <end position="428"/>
    </location>
</feature>
<evidence type="ECO:0000256" key="6">
    <source>
        <dbReference type="ARBA" id="ARBA00023136"/>
    </source>
</evidence>
<evidence type="ECO:0000256" key="9">
    <source>
        <dbReference type="ARBA" id="ARBA00023170"/>
    </source>
</evidence>
<keyword evidence="16" id="KW-1185">Reference proteome</keyword>
<dbReference type="AlphaFoldDB" id="A0AAJ7T5G7"/>
<keyword evidence="10 12" id="KW-0807">Transducer</keyword>
<proteinExistence type="inferred from homology"/>
<keyword evidence="2" id="KW-1003">Cell membrane</keyword>
<evidence type="ECO:0000256" key="4">
    <source>
        <dbReference type="ARBA" id="ARBA00022989"/>
    </source>
</evidence>
<keyword evidence="9 12" id="KW-0675">Receptor</keyword>
<evidence type="ECO:0000313" key="18">
    <source>
        <dbReference type="RefSeq" id="XP_032810467.1"/>
    </source>
</evidence>
<feature type="transmembrane region" description="Helical" evidence="14">
    <location>
        <begin position="246"/>
        <end position="270"/>
    </location>
</feature>
<organism evidence="16 18">
    <name type="scientific">Petromyzon marinus</name>
    <name type="common">Sea lamprey</name>
    <dbReference type="NCBI Taxonomy" id="7757"/>
    <lineage>
        <taxon>Eukaryota</taxon>
        <taxon>Metazoa</taxon>
        <taxon>Chordata</taxon>
        <taxon>Craniata</taxon>
        <taxon>Vertebrata</taxon>
        <taxon>Cyclostomata</taxon>
        <taxon>Hyperoartia</taxon>
        <taxon>Petromyzontiformes</taxon>
        <taxon>Petromyzontidae</taxon>
        <taxon>Petromyzon</taxon>
    </lineage>
</organism>
<evidence type="ECO:0000256" key="11">
    <source>
        <dbReference type="ARBA" id="ARBA00023288"/>
    </source>
</evidence>
<comment type="similarity">
    <text evidence="12">Belongs to the G-protein coupled receptor 1 family.</text>
</comment>
<reference evidence="17 18" key="1">
    <citation type="submission" date="2025-04" db="UniProtKB">
        <authorList>
            <consortium name="RefSeq"/>
        </authorList>
    </citation>
    <scope>IDENTIFICATION</scope>
    <source>
        <tissue evidence="17 18">Sperm</tissue>
    </source>
</reference>
<dbReference type="Proteomes" id="UP001318040">
    <property type="component" value="Chromosome 15"/>
</dbReference>
<feature type="region of interest" description="Disordered" evidence="13">
    <location>
        <begin position="292"/>
        <end position="344"/>
    </location>
</feature>
<evidence type="ECO:0000259" key="15">
    <source>
        <dbReference type="PROSITE" id="PS50262"/>
    </source>
</evidence>
<keyword evidence="3 12" id="KW-0812">Transmembrane</keyword>
<keyword evidence="5 12" id="KW-0297">G-protein coupled receptor</keyword>
<dbReference type="GO" id="GO:0016492">
    <property type="term" value="F:G protein-coupled neurotensin receptor activity"/>
    <property type="evidence" value="ECO:0007669"/>
    <property type="project" value="InterPro"/>
</dbReference>
<evidence type="ECO:0000256" key="12">
    <source>
        <dbReference type="RuleBase" id="RU000688"/>
    </source>
</evidence>
<dbReference type="PANTHER" id="PTHR24243:SF10">
    <property type="entry name" value="NEUROTENSIN RECEPTOR TYPE 2"/>
    <property type="match status" value="1"/>
</dbReference>
<dbReference type="PRINTS" id="PR01479">
    <property type="entry name" value="NEUROTENSINR"/>
</dbReference>
<evidence type="ECO:0000256" key="10">
    <source>
        <dbReference type="ARBA" id="ARBA00023224"/>
    </source>
</evidence>
<name>A0AAJ7T5G7_PETMA</name>
<dbReference type="PROSITE" id="PS50262">
    <property type="entry name" value="G_PROTEIN_RECEP_F1_2"/>
    <property type="match status" value="1"/>
</dbReference>
<accession>A0AAJ7T5G7</accession>
<keyword evidence="6 14" id="KW-0472">Membrane</keyword>
<dbReference type="PANTHER" id="PTHR24243">
    <property type="entry name" value="G-PROTEIN COUPLED RECEPTOR"/>
    <property type="match status" value="1"/>
</dbReference>
<dbReference type="GeneID" id="116942540"/>
<gene>
    <name evidence="17 18" type="primary">LOC116942540</name>
</gene>
<evidence type="ECO:0000256" key="14">
    <source>
        <dbReference type="SAM" id="Phobius"/>
    </source>
</evidence>
<evidence type="ECO:0000313" key="16">
    <source>
        <dbReference type="Proteomes" id="UP001318040"/>
    </source>
</evidence>
<feature type="transmembrane region" description="Helical" evidence="14">
    <location>
        <begin position="193"/>
        <end position="215"/>
    </location>
</feature>
<dbReference type="InterPro" id="IPR017452">
    <property type="entry name" value="GPCR_Rhodpsn_7TM"/>
</dbReference>
<dbReference type="PRINTS" id="PR00237">
    <property type="entry name" value="GPCRRHODOPSN"/>
</dbReference>
<keyword evidence="4 14" id="KW-1133">Transmembrane helix</keyword>
<keyword evidence="11" id="KW-0449">Lipoprotein</keyword>
<feature type="transmembrane region" description="Helical" evidence="14">
    <location>
        <begin position="71"/>
        <end position="96"/>
    </location>
</feature>
<feature type="transmembrane region" description="Helical" evidence="14">
    <location>
        <begin position="117"/>
        <end position="139"/>
    </location>
</feature>
<dbReference type="Pfam" id="PF00001">
    <property type="entry name" value="7tm_1"/>
    <property type="match status" value="1"/>
</dbReference>
<feature type="transmembrane region" description="Helical" evidence="14">
    <location>
        <begin position="405"/>
        <end position="431"/>
    </location>
</feature>
<evidence type="ECO:0000256" key="13">
    <source>
        <dbReference type="SAM" id="MobiDB-lite"/>
    </source>
</evidence>
<evidence type="ECO:0000256" key="2">
    <source>
        <dbReference type="ARBA" id="ARBA00022475"/>
    </source>
</evidence>
<feature type="transmembrane region" description="Helical" evidence="14">
    <location>
        <begin position="367"/>
        <end position="385"/>
    </location>
</feature>
<dbReference type="InterPro" id="IPR000276">
    <property type="entry name" value="GPCR_Rhodpsn"/>
</dbReference>
<keyword evidence="7" id="KW-0564">Palmitate</keyword>
<evidence type="ECO:0000256" key="7">
    <source>
        <dbReference type="ARBA" id="ARBA00023139"/>
    </source>
</evidence>
<dbReference type="GO" id="GO:0005886">
    <property type="term" value="C:plasma membrane"/>
    <property type="evidence" value="ECO:0007669"/>
    <property type="project" value="UniProtKB-SubCell"/>
</dbReference>
<evidence type="ECO:0000256" key="1">
    <source>
        <dbReference type="ARBA" id="ARBA00004651"/>
    </source>
</evidence>
<protein>
    <submittedName>
        <fullName evidence="17 18">Neurotensin receptor type 1-like</fullName>
    </submittedName>
</protein>
<dbReference type="KEGG" id="pmrn:116942540"/>
<evidence type="ECO:0000256" key="5">
    <source>
        <dbReference type="ARBA" id="ARBA00023040"/>
    </source>
</evidence>
<dbReference type="SUPFAM" id="SSF81321">
    <property type="entry name" value="Family A G protein-coupled receptor-like"/>
    <property type="match status" value="1"/>
</dbReference>
<dbReference type="PROSITE" id="PS00237">
    <property type="entry name" value="G_PROTEIN_RECEP_F1_1"/>
    <property type="match status" value="1"/>
</dbReference>
<evidence type="ECO:0000313" key="17">
    <source>
        <dbReference type="RefSeq" id="XP_032810466.1"/>
    </source>
</evidence>
<feature type="compositionally biased region" description="Low complexity" evidence="13">
    <location>
        <begin position="318"/>
        <end position="338"/>
    </location>
</feature>
<dbReference type="Gene3D" id="1.20.1070.10">
    <property type="entry name" value="Rhodopsin 7-helix transmembrane proteins"/>
    <property type="match status" value="1"/>
</dbReference>
<comment type="subcellular location">
    <subcellularLocation>
        <location evidence="1">Cell membrane</location>
        <topology evidence="1">Multi-pass membrane protein</topology>
    </subcellularLocation>
</comment>